<dbReference type="EMBL" id="LJSK01000171">
    <property type="protein sequence ID" value="KPI85697.1"/>
    <property type="molecule type" value="Genomic_DNA"/>
</dbReference>
<gene>
    <name evidence="1" type="ORF">ABL78_5229</name>
</gene>
<reference evidence="1 2" key="1">
    <citation type="journal article" date="2015" name="PLoS Pathog.">
        <title>Leptomonas seymouri: Adaptations to the Dixenous Life Cycle Analyzed by Genome Sequencing, Transcriptome Profiling and Co-infection with Leishmania donovani.</title>
        <authorList>
            <person name="Kraeva N."/>
            <person name="Butenko A."/>
            <person name="Hlavacova J."/>
            <person name="Kostygov A."/>
            <person name="Myskova J."/>
            <person name="Grybchuk D."/>
            <person name="Lestinova T."/>
            <person name="Votypka J."/>
            <person name="Volf P."/>
            <person name="Opperdoes F."/>
            <person name="Flegontov P."/>
            <person name="Lukes J."/>
            <person name="Yurchenko V."/>
        </authorList>
    </citation>
    <scope>NUCLEOTIDE SEQUENCE [LARGE SCALE GENOMIC DNA]</scope>
    <source>
        <strain evidence="1 2">ATCC 30220</strain>
    </source>
</reference>
<proteinExistence type="predicted"/>
<evidence type="ECO:0000313" key="1">
    <source>
        <dbReference type="EMBL" id="KPI85697.1"/>
    </source>
</evidence>
<accession>A0A0N0P582</accession>
<dbReference type="VEuPathDB" id="TriTrypDB:Lsey_0171_0050"/>
<sequence length="234" mass="25651">MLNRSRIPPPKKKLPAISLLLPVPLLLPLRLDGPSHLFLCSPCPTAPSKSLHTSADLRCSAPTCSCPLPHLHAELNYASAADTSQRETRRSSRMTVRRGTAIYISIVSHRVDVGDPLHSASAIPAVKTGATALRRAAAFELARRGRSSQTLFFLLHVCSATVGPVALLFRQRRDPVSTALGGLCCCRCALGEMRRQRRQKGDAHVPFMQHGRRRRWQHCGGPQPGGELIRQLLL</sequence>
<dbReference type="AlphaFoldDB" id="A0A0N0P582"/>
<dbReference type="Proteomes" id="UP000038009">
    <property type="component" value="Unassembled WGS sequence"/>
</dbReference>
<organism evidence="1 2">
    <name type="scientific">Leptomonas seymouri</name>
    <dbReference type="NCBI Taxonomy" id="5684"/>
    <lineage>
        <taxon>Eukaryota</taxon>
        <taxon>Discoba</taxon>
        <taxon>Euglenozoa</taxon>
        <taxon>Kinetoplastea</taxon>
        <taxon>Metakinetoplastina</taxon>
        <taxon>Trypanosomatida</taxon>
        <taxon>Trypanosomatidae</taxon>
        <taxon>Leishmaniinae</taxon>
        <taxon>Leptomonas</taxon>
    </lineage>
</organism>
<name>A0A0N0P582_LEPSE</name>
<protein>
    <submittedName>
        <fullName evidence="1">Uncharacterized protein</fullName>
    </submittedName>
</protein>
<evidence type="ECO:0000313" key="2">
    <source>
        <dbReference type="Proteomes" id="UP000038009"/>
    </source>
</evidence>
<keyword evidence="2" id="KW-1185">Reference proteome</keyword>
<comment type="caution">
    <text evidence="1">The sequence shown here is derived from an EMBL/GenBank/DDBJ whole genome shotgun (WGS) entry which is preliminary data.</text>
</comment>